<dbReference type="SUPFAM" id="SSF52047">
    <property type="entry name" value="RNI-like"/>
    <property type="match status" value="1"/>
</dbReference>
<proteinExistence type="predicted"/>
<dbReference type="PANTHER" id="PTHR13318">
    <property type="entry name" value="PARTNER OF PAIRED, ISOFORM B-RELATED"/>
    <property type="match status" value="1"/>
</dbReference>
<dbReference type="GO" id="GO:0031146">
    <property type="term" value="P:SCF-dependent proteasomal ubiquitin-dependent protein catabolic process"/>
    <property type="evidence" value="ECO:0007669"/>
    <property type="project" value="TreeGrafter"/>
</dbReference>
<dbReference type="SUPFAM" id="SSF81383">
    <property type="entry name" value="F-box domain"/>
    <property type="match status" value="1"/>
</dbReference>
<dbReference type="Gene3D" id="3.80.10.10">
    <property type="entry name" value="Ribonuclease Inhibitor"/>
    <property type="match status" value="1"/>
</dbReference>
<dbReference type="Pfam" id="PF18511">
    <property type="entry name" value="F-box_5"/>
    <property type="match status" value="1"/>
</dbReference>
<name>A0A5B7BJ11_DAVIN</name>
<dbReference type="InterPro" id="IPR006553">
    <property type="entry name" value="Leu-rich_rpt_Cys-con_subtyp"/>
</dbReference>
<dbReference type="InterPro" id="IPR041567">
    <property type="entry name" value="COI1_F-box"/>
</dbReference>
<accession>A0A5B7BJ11</accession>
<dbReference type="InterPro" id="IPR036047">
    <property type="entry name" value="F-box-like_dom_sf"/>
</dbReference>
<dbReference type="InterPro" id="IPR001810">
    <property type="entry name" value="F-box_dom"/>
</dbReference>
<evidence type="ECO:0000259" key="1">
    <source>
        <dbReference type="SMART" id="SM00256"/>
    </source>
</evidence>
<evidence type="ECO:0000313" key="2">
    <source>
        <dbReference type="EMBL" id="MPA68849.1"/>
    </source>
</evidence>
<dbReference type="GO" id="GO:0019005">
    <property type="term" value="C:SCF ubiquitin ligase complex"/>
    <property type="evidence" value="ECO:0007669"/>
    <property type="project" value="TreeGrafter"/>
</dbReference>
<dbReference type="InterPro" id="IPR032675">
    <property type="entry name" value="LRR_dom_sf"/>
</dbReference>
<dbReference type="CDD" id="cd22159">
    <property type="entry name" value="F-box_AtTIR1-like"/>
    <property type="match status" value="1"/>
</dbReference>
<sequence>MRGHDRINSILPDELILEIFRHLDSKSSRDACSLVCKRWLDLERLSRDTIRIGASGSPDALVKLLARRFVNVTNVHIDERLSVFLPVQYGRRRGGDQSTVSPFKLHYLPEKSGSEDGEVVSYYLSDAGLTAVGEGFTKLEKLSLIWCSNVTSVGLKSIAEKCRSLRSLDLQVNT</sequence>
<dbReference type="SMART" id="SM00256">
    <property type="entry name" value="FBOX"/>
    <property type="match status" value="1"/>
</dbReference>
<dbReference type="FunFam" id="1.20.1280.50:FF:000023">
    <property type="entry name" value="F-box/LRR-repeat protein 4"/>
    <property type="match status" value="1"/>
</dbReference>
<dbReference type="Gene3D" id="1.20.1280.50">
    <property type="match status" value="1"/>
</dbReference>
<gene>
    <name evidence="2" type="ORF">Din_038290</name>
</gene>
<feature type="domain" description="F-box" evidence="1">
    <location>
        <begin position="11"/>
        <end position="52"/>
    </location>
</feature>
<dbReference type="PANTHER" id="PTHR13318:SF95">
    <property type="entry name" value="F-BOX PROTEIN YLR352W"/>
    <property type="match status" value="1"/>
</dbReference>
<protein>
    <recommendedName>
        <fullName evidence="1">F-box domain-containing protein</fullName>
    </recommendedName>
</protein>
<dbReference type="SMART" id="SM00367">
    <property type="entry name" value="LRR_CC"/>
    <property type="match status" value="1"/>
</dbReference>
<organism evidence="2">
    <name type="scientific">Davidia involucrata</name>
    <name type="common">Dove tree</name>
    <dbReference type="NCBI Taxonomy" id="16924"/>
    <lineage>
        <taxon>Eukaryota</taxon>
        <taxon>Viridiplantae</taxon>
        <taxon>Streptophyta</taxon>
        <taxon>Embryophyta</taxon>
        <taxon>Tracheophyta</taxon>
        <taxon>Spermatophyta</taxon>
        <taxon>Magnoliopsida</taxon>
        <taxon>eudicotyledons</taxon>
        <taxon>Gunneridae</taxon>
        <taxon>Pentapetalae</taxon>
        <taxon>asterids</taxon>
        <taxon>Cornales</taxon>
        <taxon>Nyssaceae</taxon>
        <taxon>Davidia</taxon>
    </lineage>
</organism>
<dbReference type="EMBL" id="GHES01038290">
    <property type="protein sequence ID" value="MPA68849.1"/>
    <property type="molecule type" value="Transcribed_RNA"/>
</dbReference>
<reference evidence="2" key="1">
    <citation type="submission" date="2019-08" db="EMBL/GenBank/DDBJ databases">
        <title>Reference gene set and small RNA set construction with multiple tissues from Davidia involucrata Baill.</title>
        <authorList>
            <person name="Yang H."/>
            <person name="Zhou C."/>
            <person name="Li G."/>
            <person name="Wang J."/>
            <person name="Gao P."/>
            <person name="Wang M."/>
            <person name="Wang R."/>
            <person name="Zhao Y."/>
        </authorList>
    </citation>
    <scope>NUCLEOTIDE SEQUENCE</scope>
    <source>
        <tissue evidence="2">Mixed with DoveR01_LX</tissue>
    </source>
</reference>
<dbReference type="AlphaFoldDB" id="A0A5B7BJ11"/>